<reference evidence="1" key="1">
    <citation type="submission" date="2021-11" db="EMBL/GenBank/DDBJ databases">
        <title>The first genome sequence of unculturable Mycoplasma faucium obtained by de novo assembly of metagenomic reads.</title>
        <authorList>
            <person name="Sabat A.J."/>
            <person name="Bathoorn E."/>
            <person name="Akkerboom V."/>
            <person name="Friedrich A.W."/>
        </authorList>
    </citation>
    <scope>NUCLEOTIDE SEQUENCE [LARGE SCALE GENOMIC DNA]</scope>
    <source>
        <strain evidence="1">UMCG-MFM1</strain>
    </source>
</reference>
<dbReference type="RefSeq" id="WP_405312004.1">
    <property type="nucleotide sequence ID" value="NZ_CP088155.1"/>
</dbReference>
<dbReference type="EMBL" id="CP088155">
    <property type="protein sequence ID" value="WYM97512.1"/>
    <property type="molecule type" value="Genomic_DNA"/>
</dbReference>
<dbReference type="Proteomes" id="UP001622612">
    <property type="component" value="Chromosome"/>
</dbReference>
<name>A0ABZ2TN25_9BACT</name>
<proteinExistence type="predicted"/>
<evidence type="ECO:0000313" key="1">
    <source>
        <dbReference type="EMBL" id="WYM97512.1"/>
    </source>
</evidence>
<evidence type="ECO:0000313" key="2">
    <source>
        <dbReference type="Proteomes" id="UP001622612"/>
    </source>
</evidence>
<gene>
    <name evidence="1" type="ORF">LQ356_01255</name>
</gene>
<accession>A0ABZ2TN25</accession>
<sequence length="219" mass="26395">MLNELYKVIYESKNTNNSSWTDVEYKNIHTNLKELILFLKKYINVLNEHAKWEGSTEDPQIPGGTAVIAALLQRKKIIYEMFIKKIEYFLNYTKYKIGPILWMISDITDFQHIVKHWLRDFNHNDFTKMLKKSWNKTQSDVMDVHTNKDENEIFPELWKSYSMLFNFREKYIKNMIVRMNKWDLDLYNVNPCVLNNWISLDKRIVIDNMGRIIEIKEGL</sequence>
<protein>
    <submittedName>
        <fullName evidence="1">Uncharacterized protein</fullName>
    </submittedName>
</protein>
<keyword evidence="2" id="KW-1185">Reference proteome</keyword>
<organism evidence="1 2">
    <name type="scientific">Metamycoplasma faucium</name>
    <dbReference type="NCBI Taxonomy" id="56142"/>
    <lineage>
        <taxon>Bacteria</taxon>
        <taxon>Bacillati</taxon>
        <taxon>Mycoplasmatota</taxon>
        <taxon>Mycoplasmoidales</taxon>
        <taxon>Metamycoplasmataceae</taxon>
        <taxon>Metamycoplasma</taxon>
    </lineage>
</organism>